<dbReference type="Gramene" id="Psat01G0021400-T1">
    <property type="protein sequence ID" value="KAI5440647.1"/>
    <property type="gene ID" value="KIW84_010214"/>
</dbReference>
<accession>A0A9D5B9G3</accession>
<feature type="domain" description="CYTH" evidence="1">
    <location>
        <begin position="4"/>
        <end position="144"/>
    </location>
</feature>
<organism evidence="2 3">
    <name type="scientific">Pisum sativum</name>
    <name type="common">Garden pea</name>
    <name type="synonym">Lathyrus oleraceus</name>
    <dbReference type="NCBI Taxonomy" id="3888"/>
    <lineage>
        <taxon>Eukaryota</taxon>
        <taxon>Viridiplantae</taxon>
        <taxon>Streptophyta</taxon>
        <taxon>Embryophyta</taxon>
        <taxon>Tracheophyta</taxon>
        <taxon>Spermatophyta</taxon>
        <taxon>Magnoliopsida</taxon>
        <taxon>eudicotyledons</taxon>
        <taxon>Gunneridae</taxon>
        <taxon>Pentapetalae</taxon>
        <taxon>rosids</taxon>
        <taxon>fabids</taxon>
        <taxon>Fabales</taxon>
        <taxon>Fabaceae</taxon>
        <taxon>Papilionoideae</taxon>
        <taxon>50 kb inversion clade</taxon>
        <taxon>NPAAA clade</taxon>
        <taxon>Hologalegina</taxon>
        <taxon>IRL clade</taxon>
        <taxon>Fabeae</taxon>
        <taxon>Lathyrus</taxon>
    </lineage>
</organism>
<dbReference type="Pfam" id="PF01928">
    <property type="entry name" value="CYTH"/>
    <property type="match status" value="1"/>
</dbReference>
<evidence type="ECO:0000313" key="3">
    <source>
        <dbReference type="Proteomes" id="UP001058974"/>
    </source>
</evidence>
<dbReference type="PANTHER" id="PTHR34948">
    <property type="entry name" value="OS08G0299200 PROTEIN"/>
    <property type="match status" value="1"/>
</dbReference>
<gene>
    <name evidence="2" type="ORF">KIW84_010214</name>
</gene>
<dbReference type="EMBL" id="JAMSHJ010000001">
    <property type="protein sequence ID" value="KAI5440647.1"/>
    <property type="molecule type" value="Genomic_DNA"/>
</dbReference>
<protein>
    <recommendedName>
        <fullName evidence="1">CYTH domain-containing protein</fullName>
    </recommendedName>
</protein>
<proteinExistence type="predicted"/>
<dbReference type="PANTHER" id="PTHR34948:SF2">
    <property type="entry name" value="TRIPHOSPHATE TUNNEL METALLOENZYME 3"/>
    <property type="match status" value="1"/>
</dbReference>
<dbReference type="AlphaFoldDB" id="A0A9D5B9G3"/>
<dbReference type="InterPro" id="IPR033469">
    <property type="entry name" value="CYTH-like_dom_sf"/>
</dbReference>
<evidence type="ECO:0000259" key="1">
    <source>
        <dbReference type="Pfam" id="PF01928"/>
    </source>
</evidence>
<dbReference type="InterPro" id="IPR023577">
    <property type="entry name" value="CYTH_domain"/>
</dbReference>
<name>A0A9D5B9G3_PEA</name>
<keyword evidence="3" id="KW-1185">Reference proteome</keyword>
<evidence type="ECO:0000313" key="2">
    <source>
        <dbReference type="EMBL" id="KAI5440647.1"/>
    </source>
</evidence>
<dbReference type="Proteomes" id="UP001058974">
    <property type="component" value="Chromosome 1"/>
</dbReference>
<dbReference type="SUPFAM" id="SSF55154">
    <property type="entry name" value="CYTH-like phosphatases"/>
    <property type="match status" value="1"/>
</dbReference>
<comment type="caution">
    <text evidence="2">The sequence shown here is derived from an EMBL/GenBank/DDBJ whole genome shotgun (WGS) entry which is preliminary data.</text>
</comment>
<reference evidence="2 3" key="1">
    <citation type="journal article" date="2022" name="Nat. Genet.">
        <title>Improved pea reference genome and pan-genome highlight genomic features and evolutionary characteristics.</title>
        <authorList>
            <person name="Yang T."/>
            <person name="Liu R."/>
            <person name="Luo Y."/>
            <person name="Hu S."/>
            <person name="Wang D."/>
            <person name="Wang C."/>
            <person name="Pandey M.K."/>
            <person name="Ge S."/>
            <person name="Xu Q."/>
            <person name="Li N."/>
            <person name="Li G."/>
            <person name="Huang Y."/>
            <person name="Saxena R.K."/>
            <person name="Ji Y."/>
            <person name="Li M."/>
            <person name="Yan X."/>
            <person name="He Y."/>
            <person name="Liu Y."/>
            <person name="Wang X."/>
            <person name="Xiang C."/>
            <person name="Varshney R.K."/>
            <person name="Ding H."/>
            <person name="Gao S."/>
            <person name="Zong X."/>
        </authorList>
    </citation>
    <scope>NUCLEOTIDE SEQUENCE [LARGE SCALE GENOMIC DNA]</scope>
    <source>
        <strain evidence="2 3">cv. Zhongwan 6</strain>
    </source>
</reference>
<dbReference type="GO" id="GO:0016462">
    <property type="term" value="F:pyrophosphatase activity"/>
    <property type="evidence" value="ECO:0007669"/>
    <property type="project" value="UniProtKB-ARBA"/>
</dbReference>
<sequence length="145" mass="17279">MEFKVKFRLTKAESHHHVTTFISPFHVITHCQHNLFFDYATYEPSSRRFVLRLRFYVNDEQFVVWLKSNVVLIDSSRILKRVKKEFGVVVENGFLRLGGFQNMMNVYDWKCLKLEVDEIGFDFGTLYEIECESVDPEEAKHILKH</sequence>
<dbReference type="Gene3D" id="2.40.320.10">
    <property type="entry name" value="Hypothetical Protein Pfu-838710-001"/>
    <property type="match status" value="2"/>
</dbReference>